<feature type="domain" description="DUF8204" evidence="2">
    <location>
        <begin position="27"/>
        <end position="116"/>
    </location>
</feature>
<feature type="region of interest" description="Disordered" evidence="1">
    <location>
        <begin position="1"/>
        <end position="29"/>
    </location>
</feature>
<evidence type="ECO:0000256" key="1">
    <source>
        <dbReference type="SAM" id="MobiDB-lite"/>
    </source>
</evidence>
<feature type="region of interest" description="Disordered" evidence="1">
    <location>
        <begin position="121"/>
        <end position="149"/>
    </location>
</feature>
<dbReference type="OrthoDB" id="510712at2759"/>
<accession>A0A2R6WMG8</accession>
<dbReference type="PANTHER" id="PTHR34566:SF2">
    <property type="entry name" value="ALTERED INHERITANCE OF MITOCHONDRIA PROTEIN"/>
    <property type="match status" value="1"/>
</dbReference>
<dbReference type="InterPro" id="IPR058517">
    <property type="entry name" value="DUF8204"/>
</dbReference>
<dbReference type="Pfam" id="PF26631">
    <property type="entry name" value="DUF8204"/>
    <property type="match status" value="1"/>
</dbReference>
<reference evidence="4" key="1">
    <citation type="journal article" date="2017" name="Cell">
        <title>Insights into land plant evolution garnered from the Marchantia polymorpha genome.</title>
        <authorList>
            <person name="Bowman J.L."/>
            <person name="Kohchi T."/>
            <person name="Yamato K.T."/>
            <person name="Jenkins J."/>
            <person name="Shu S."/>
            <person name="Ishizaki K."/>
            <person name="Yamaoka S."/>
            <person name="Nishihama R."/>
            <person name="Nakamura Y."/>
            <person name="Berger F."/>
            <person name="Adam C."/>
            <person name="Aki S.S."/>
            <person name="Althoff F."/>
            <person name="Araki T."/>
            <person name="Arteaga-Vazquez M.A."/>
            <person name="Balasubrmanian S."/>
            <person name="Barry K."/>
            <person name="Bauer D."/>
            <person name="Boehm C.R."/>
            <person name="Briginshaw L."/>
            <person name="Caballero-Perez J."/>
            <person name="Catarino B."/>
            <person name="Chen F."/>
            <person name="Chiyoda S."/>
            <person name="Chovatia M."/>
            <person name="Davies K.M."/>
            <person name="Delmans M."/>
            <person name="Demura T."/>
            <person name="Dierschke T."/>
            <person name="Dolan L."/>
            <person name="Dorantes-Acosta A.E."/>
            <person name="Eklund D.M."/>
            <person name="Florent S.N."/>
            <person name="Flores-Sandoval E."/>
            <person name="Fujiyama A."/>
            <person name="Fukuzawa H."/>
            <person name="Galik B."/>
            <person name="Grimanelli D."/>
            <person name="Grimwood J."/>
            <person name="Grossniklaus U."/>
            <person name="Hamada T."/>
            <person name="Haseloff J."/>
            <person name="Hetherington A.J."/>
            <person name="Higo A."/>
            <person name="Hirakawa Y."/>
            <person name="Hundley H.N."/>
            <person name="Ikeda Y."/>
            <person name="Inoue K."/>
            <person name="Inoue S.I."/>
            <person name="Ishida S."/>
            <person name="Jia Q."/>
            <person name="Kakita M."/>
            <person name="Kanazawa T."/>
            <person name="Kawai Y."/>
            <person name="Kawashima T."/>
            <person name="Kennedy M."/>
            <person name="Kinose K."/>
            <person name="Kinoshita T."/>
            <person name="Kohara Y."/>
            <person name="Koide E."/>
            <person name="Komatsu K."/>
            <person name="Kopischke S."/>
            <person name="Kubo M."/>
            <person name="Kyozuka J."/>
            <person name="Lagercrantz U."/>
            <person name="Lin S.S."/>
            <person name="Lindquist E."/>
            <person name="Lipzen A.M."/>
            <person name="Lu C.W."/>
            <person name="De Luna E."/>
            <person name="Martienssen R.A."/>
            <person name="Minamino N."/>
            <person name="Mizutani M."/>
            <person name="Mizutani M."/>
            <person name="Mochizuki N."/>
            <person name="Monte I."/>
            <person name="Mosher R."/>
            <person name="Nagasaki H."/>
            <person name="Nakagami H."/>
            <person name="Naramoto S."/>
            <person name="Nishitani K."/>
            <person name="Ohtani M."/>
            <person name="Okamoto T."/>
            <person name="Okumura M."/>
            <person name="Phillips J."/>
            <person name="Pollak B."/>
            <person name="Reinders A."/>
            <person name="Rovekamp M."/>
            <person name="Sano R."/>
            <person name="Sawa S."/>
            <person name="Schmid M.W."/>
            <person name="Shirakawa M."/>
            <person name="Solano R."/>
            <person name="Spunde A."/>
            <person name="Suetsugu N."/>
            <person name="Sugano S."/>
            <person name="Sugiyama A."/>
            <person name="Sun R."/>
            <person name="Suzuki Y."/>
            <person name="Takenaka M."/>
            <person name="Takezawa D."/>
            <person name="Tomogane H."/>
            <person name="Tsuzuki M."/>
            <person name="Ueda T."/>
            <person name="Umeda M."/>
            <person name="Ward J.M."/>
            <person name="Watanabe Y."/>
            <person name="Yazaki K."/>
            <person name="Yokoyama R."/>
            <person name="Yoshitake Y."/>
            <person name="Yotsui I."/>
            <person name="Zachgo S."/>
            <person name="Schmutz J."/>
        </authorList>
    </citation>
    <scope>NUCLEOTIDE SEQUENCE [LARGE SCALE GENOMIC DNA]</scope>
    <source>
        <strain evidence="4">Tak-1</strain>
    </source>
</reference>
<dbReference type="Gramene" id="Mp7g03520.1">
    <property type="protein sequence ID" value="Mp7g03520.1.cds"/>
    <property type="gene ID" value="Mp7g03520"/>
</dbReference>
<dbReference type="Proteomes" id="UP000244005">
    <property type="component" value="Unassembled WGS sequence"/>
</dbReference>
<evidence type="ECO:0000259" key="2">
    <source>
        <dbReference type="Pfam" id="PF26631"/>
    </source>
</evidence>
<dbReference type="EMBL" id="KZ772746">
    <property type="protein sequence ID" value="PTQ35053.1"/>
    <property type="molecule type" value="Genomic_DNA"/>
</dbReference>
<evidence type="ECO:0000313" key="3">
    <source>
        <dbReference type="EMBL" id="PTQ35053.1"/>
    </source>
</evidence>
<protein>
    <recommendedName>
        <fullName evidence="2">DUF8204 domain-containing protein</fullName>
    </recommendedName>
</protein>
<keyword evidence="4" id="KW-1185">Reference proteome</keyword>
<proteinExistence type="predicted"/>
<dbReference type="AlphaFoldDB" id="A0A2R6WMG8"/>
<name>A0A2R6WMG8_MARPO</name>
<sequence length="212" mass="22892">MQEDDGVEASTSGSSPPIDNPSEAGEKSRSCRGCLLYSSSLRDSAQNPLCIGLSRSETRVFSTMGDSERDATKDGRRLADFKYACIGYSIHKDVKNSSGKPTDGAELPLCVGVEFLADRRPQGATTSPIEQGHNDEEGPAPIMPRPQSSLRPPTTIGGMSGDEFASRFFRCAGLVASAVVKNVSTMVTSIKTGLDDIYHERRRPKESEERES</sequence>
<organism evidence="3 4">
    <name type="scientific">Marchantia polymorpha</name>
    <name type="common">Common liverwort</name>
    <name type="synonym">Marchantia aquatica</name>
    <dbReference type="NCBI Taxonomy" id="3197"/>
    <lineage>
        <taxon>Eukaryota</taxon>
        <taxon>Viridiplantae</taxon>
        <taxon>Streptophyta</taxon>
        <taxon>Embryophyta</taxon>
        <taxon>Marchantiophyta</taxon>
        <taxon>Marchantiopsida</taxon>
        <taxon>Marchantiidae</taxon>
        <taxon>Marchantiales</taxon>
        <taxon>Marchantiaceae</taxon>
        <taxon>Marchantia</taxon>
    </lineage>
</organism>
<dbReference type="PANTHER" id="PTHR34566">
    <property type="entry name" value="ALTERED INHERITANCE OF MITOCHONDRIA PROTEIN"/>
    <property type="match status" value="1"/>
</dbReference>
<evidence type="ECO:0000313" key="4">
    <source>
        <dbReference type="Proteomes" id="UP000244005"/>
    </source>
</evidence>
<gene>
    <name evidence="3" type="ORF">MARPO_0074s0044</name>
</gene>